<reference evidence="1 2" key="1">
    <citation type="submission" date="2022-06" db="EMBL/GenBank/DDBJ databases">
        <title>Draft genome sequence of type strain Streptomyces rubrisoli DSM 42083.</title>
        <authorList>
            <person name="Duangmal K."/>
            <person name="Klaysubun C."/>
        </authorList>
    </citation>
    <scope>NUCLEOTIDE SEQUENCE [LARGE SCALE GENOMIC DNA]</scope>
    <source>
        <strain evidence="1 2">DSM 42083</strain>
    </source>
</reference>
<proteinExistence type="predicted"/>
<dbReference type="EMBL" id="JANFNH010000009">
    <property type="protein sequence ID" value="MCQ4042784.1"/>
    <property type="molecule type" value="Genomic_DNA"/>
</dbReference>
<dbReference type="InterPro" id="IPR000415">
    <property type="entry name" value="Nitroreductase-like"/>
</dbReference>
<sequence length="230" mass="23868">MPLVPIGEPSRTIADALRQGRGPLPQPVRVPAGSPVPGSAEWSSELGDAVRQRRSVRQFAGRPVAPAALSAAIEDGYRAESTLWPARLHGTVDFTVLTAAFAVQGLATGLHHQAVPFVPQSEGPLGNPPWLADLRAEYAPAPAILLICGDISAAGRDGGGYGTLLMRAASLGYAAWLSAVCAGLAGAVFGGAQRAVSAEASRLDHRFRHLFTLVLGYEHAADADAKGRPA</sequence>
<evidence type="ECO:0000313" key="2">
    <source>
        <dbReference type="Proteomes" id="UP001206206"/>
    </source>
</evidence>
<comment type="caution">
    <text evidence="1">The sequence shown here is derived from an EMBL/GenBank/DDBJ whole genome shotgun (WGS) entry which is preliminary data.</text>
</comment>
<name>A0ABT1PBN0_9ACTN</name>
<gene>
    <name evidence="1" type="ORF">NON19_12285</name>
</gene>
<dbReference type="Gene3D" id="3.40.109.10">
    <property type="entry name" value="NADH Oxidase"/>
    <property type="match status" value="1"/>
</dbReference>
<protein>
    <submittedName>
        <fullName evidence="1">Nitroreductase family protein</fullName>
    </submittedName>
</protein>
<organism evidence="1 2">
    <name type="scientific">Streptantibioticus rubrisoli</name>
    <dbReference type="NCBI Taxonomy" id="1387313"/>
    <lineage>
        <taxon>Bacteria</taxon>
        <taxon>Bacillati</taxon>
        <taxon>Actinomycetota</taxon>
        <taxon>Actinomycetes</taxon>
        <taxon>Kitasatosporales</taxon>
        <taxon>Streptomycetaceae</taxon>
        <taxon>Streptantibioticus</taxon>
    </lineage>
</organism>
<evidence type="ECO:0000313" key="1">
    <source>
        <dbReference type="EMBL" id="MCQ4042784.1"/>
    </source>
</evidence>
<dbReference type="Proteomes" id="UP001206206">
    <property type="component" value="Unassembled WGS sequence"/>
</dbReference>
<keyword evidence="2" id="KW-1185">Reference proteome</keyword>
<accession>A0ABT1PBN0</accession>
<dbReference type="SUPFAM" id="SSF55469">
    <property type="entry name" value="FMN-dependent nitroreductase-like"/>
    <property type="match status" value="1"/>
</dbReference>
<dbReference type="RefSeq" id="WP_255927287.1">
    <property type="nucleotide sequence ID" value="NZ_JANFNH010000009.1"/>
</dbReference>